<sequence length="214" mass="23981">MKRSIDFYTNMNNIIRTGWNGTGCEIGNMPCYIAEFLWQKVFTGLSSLPLRASDDSLPLFLRYDHGRSTRLPSPLEFSFSTIALRSGEFYAEKRPKKSVFMSSVGTLSAAEKLSNLLEKRKLSSAHERLVIIAHPDGLRSSLGNCDITLDDVDAVEVWYVSREGEDSPDLLEVVLSLPSRVAETPDVIWIILEEHSCGGHINKTRAMKLIQGEM</sequence>
<protein>
    <submittedName>
        <fullName evidence="1">Uncharacterized protein</fullName>
    </submittedName>
</protein>
<accession>A0A7J6UCK2</accession>
<comment type="caution">
    <text evidence="1">The sequence shown here is derived from an EMBL/GenBank/DDBJ whole genome shotgun (WGS) entry which is preliminary data.</text>
</comment>
<proteinExistence type="predicted"/>
<organism evidence="1 2">
    <name type="scientific">Perkinsus olseni</name>
    <name type="common">Perkinsus atlanticus</name>
    <dbReference type="NCBI Taxonomy" id="32597"/>
    <lineage>
        <taxon>Eukaryota</taxon>
        <taxon>Sar</taxon>
        <taxon>Alveolata</taxon>
        <taxon>Perkinsozoa</taxon>
        <taxon>Perkinsea</taxon>
        <taxon>Perkinsida</taxon>
        <taxon>Perkinsidae</taxon>
        <taxon>Perkinsus</taxon>
    </lineage>
</organism>
<evidence type="ECO:0000313" key="2">
    <source>
        <dbReference type="Proteomes" id="UP000553632"/>
    </source>
</evidence>
<keyword evidence="2" id="KW-1185">Reference proteome</keyword>
<evidence type="ECO:0000313" key="1">
    <source>
        <dbReference type="EMBL" id="KAF4754929.1"/>
    </source>
</evidence>
<dbReference type="EMBL" id="JABANO010004597">
    <property type="protein sequence ID" value="KAF4754929.1"/>
    <property type="molecule type" value="Genomic_DNA"/>
</dbReference>
<reference evidence="1 2" key="1">
    <citation type="submission" date="2020-04" db="EMBL/GenBank/DDBJ databases">
        <title>Perkinsus olseni comparative genomics.</title>
        <authorList>
            <person name="Bogema D.R."/>
        </authorList>
    </citation>
    <scope>NUCLEOTIDE SEQUENCE [LARGE SCALE GENOMIC DNA]</scope>
    <source>
        <strain evidence="1 2">ATCC PRA-207</strain>
    </source>
</reference>
<name>A0A7J6UCK2_PEROL</name>
<dbReference type="AlphaFoldDB" id="A0A7J6UCK2"/>
<dbReference type="Proteomes" id="UP000553632">
    <property type="component" value="Unassembled WGS sequence"/>
</dbReference>
<gene>
    <name evidence="1" type="ORF">FOZ63_008081</name>
</gene>